<dbReference type="eggNOG" id="COG2179">
    <property type="taxonomic scope" value="Bacteria"/>
</dbReference>
<organism evidence="1 2">
    <name type="scientific">Tepidanaerobacter acetatoxydans (strain DSM 21804 / JCM 16047 / Re1)</name>
    <dbReference type="NCBI Taxonomy" id="1209989"/>
    <lineage>
        <taxon>Bacteria</taxon>
        <taxon>Bacillati</taxon>
        <taxon>Bacillota</taxon>
        <taxon>Clostridia</taxon>
        <taxon>Thermosediminibacterales</taxon>
        <taxon>Tepidanaerobacteraceae</taxon>
        <taxon>Tepidanaerobacter</taxon>
    </lineage>
</organism>
<reference evidence="2" key="1">
    <citation type="journal article" date="2013" name="Genome Announc.">
        <title>First genome sequence of a syntrophic acetate-oxidizing bacterium, Tepidanaerobacter acetatoxydans strain Re1.</title>
        <authorList>
            <person name="Manzoor S."/>
            <person name="Bongcam-Rudloff E."/>
            <person name="Schnurer A."/>
            <person name="Muller B."/>
        </authorList>
    </citation>
    <scope>NUCLEOTIDE SEQUENCE [LARGE SCALE GENOMIC DNA]</scope>
    <source>
        <strain evidence="2">Re1</strain>
    </source>
</reference>
<keyword evidence="2" id="KW-1185">Reference proteome</keyword>
<dbReference type="InterPro" id="IPR010021">
    <property type="entry name" value="PGPP1/Gep4"/>
</dbReference>
<dbReference type="NCBIfam" id="TIGR01662">
    <property type="entry name" value="HAD-SF-IIIA"/>
    <property type="match status" value="1"/>
</dbReference>
<dbReference type="GO" id="GO:0008962">
    <property type="term" value="F:phosphatidylglycerophosphatase activity"/>
    <property type="evidence" value="ECO:0007669"/>
    <property type="project" value="InterPro"/>
</dbReference>
<dbReference type="InterPro" id="IPR036412">
    <property type="entry name" value="HAD-like_sf"/>
</dbReference>
<dbReference type="RefSeq" id="WP_013778489.1">
    <property type="nucleotide sequence ID" value="NC_015519.1"/>
</dbReference>
<dbReference type="Gene3D" id="3.40.50.1000">
    <property type="entry name" value="HAD superfamily/HAD-like"/>
    <property type="match status" value="1"/>
</dbReference>
<evidence type="ECO:0000313" key="1">
    <source>
        <dbReference type="EMBL" id="CCP26286.1"/>
    </source>
</evidence>
<gene>
    <name evidence="1" type="ordered locus">TEPIRE1_1532</name>
</gene>
<dbReference type="Pfam" id="PF00702">
    <property type="entry name" value="Hydrolase"/>
    <property type="match status" value="1"/>
</dbReference>
<evidence type="ECO:0000313" key="2">
    <source>
        <dbReference type="Proteomes" id="UP000010802"/>
    </source>
</evidence>
<dbReference type="HOGENOM" id="CLU_056221_4_0_9"/>
<dbReference type="InterPro" id="IPR006549">
    <property type="entry name" value="HAD-SF_hydro_IIIA"/>
</dbReference>
<dbReference type="CDD" id="cd16416">
    <property type="entry name" value="HAD_BsYqeG-like"/>
    <property type="match status" value="1"/>
</dbReference>
<dbReference type="KEGG" id="tep:TepRe1_1420"/>
<protein>
    <recommendedName>
        <fullName evidence="3">HAD superfamily (Subfamily IIIA) phosphatase, TIGR01668</fullName>
    </recommendedName>
</protein>
<dbReference type="EMBL" id="HF563609">
    <property type="protein sequence ID" value="CCP26286.1"/>
    <property type="molecule type" value="Genomic_DNA"/>
</dbReference>
<dbReference type="KEGG" id="tae:TepiRe1_1532"/>
<sequence length="171" mass="19860">MLKLFCPDIYIENIYKLDLQYIKRKNIKGILIDLDNTLLPWDSVYIEDRLMGWINQCQEEGISLCIISNNKYGRIKHCAEQLGIPAVFGSFKPFKKVFKRGLDILGTQAEQTAVLGDQIFTDILGAKRMGLFAILVKPINDQEFYWTKIMRKLENLLLKIMESKKLISLNR</sequence>
<proteinExistence type="predicted"/>
<dbReference type="PATRIC" id="fig|1209989.3.peg.1738"/>
<dbReference type="STRING" id="1209989.TepRe1_1420"/>
<dbReference type="SUPFAM" id="SSF56784">
    <property type="entry name" value="HAD-like"/>
    <property type="match status" value="1"/>
</dbReference>
<accession>L0RZE5</accession>
<dbReference type="Proteomes" id="UP000010802">
    <property type="component" value="Chromosome"/>
</dbReference>
<accession>F4LVI0</accession>
<evidence type="ECO:0008006" key="3">
    <source>
        <dbReference type="Google" id="ProtNLM"/>
    </source>
</evidence>
<dbReference type="OrthoDB" id="9787572at2"/>
<dbReference type="InterPro" id="IPR023214">
    <property type="entry name" value="HAD_sf"/>
</dbReference>
<name>F4LVI0_TEPAE</name>
<dbReference type="NCBIfam" id="TIGR01668">
    <property type="entry name" value="YqeG_hyp_ppase"/>
    <property type="match status" value="1"/>
</dbReference>
<dbReference type="AlphaFoldDB" id="F4LVI0"/>